<feature type="transmembrane region" description="Helical" evidence="2">
    <location>
        <begin position="95"/>
        <end position="116"/>
    </location>
</feature>
<evidence type="ECO:0000256" key="1">
    <source>
        <dbReference type="SAM" id="MobiDB-lite"/>
    </source>
</evidence>
<evidence type="ECO:0000256" key="2">
    <source>
        <dbReference type="SAM" id="Phobius"/>
    </source>
</evidence>
<protein>
    <submittedName>
        <fullName evidence="3">Uncharacterized protein</fullName>
    </submittedName>
</protein>
<gene>
    <name evidence="3" type="ORF">B0F90DRAFT_1622582</name>
</gene>
<dbReference type="Proteomes" id="UP001203297">
    <property type="component" value="Unassembled WGS sequence"/>
</dbReference>
<evidence type="ECO:0000313" key="4">
    <source>
        <dbReference type="Proteomes" id="UP001203297"/>
    </source>
</evidence>
<reference evidence="3" key="1">
    <citation type="journal article" date="2022" name="New Phytol.">
        <title>Evolutionary transition to the ectomycorrhizal habit in the genomes of a hyperdiverse lineage of mushroom-forming fungi.</title>
        <authorList>
            <person name="Looney B."/>
            <person name="Miyauchi S."/>
            <person name="Morin E."/>
            <person name="Drula E."/>
            <person name="Courty P.E."/>
            <person name="Kohler A."/>
            <person name="Kuo A."/>
            <person name="LaButti K."/>
            <person name="Pangilinan J."/>
            <person name="Lipzen A."/>
            <person name="Riley R."/>
            <person name="Andreopoulos W."/>
            <person name="He G."/>
            <person name="Johnson J."/>
            <person name="Nolan M."/>
            <person name="Tritt A."/>
            <person name="Barry K.W."/>
            <person name="Grigoriev I.V."/>
            <person name="Nagy L.G."/>
            <person name="Hibbett D."/>
            <person name="Henrissat B."/>
            <person name="Matheny P.B."/>
            <person name="Labbe J."/>
            <person name="Martin F.M."/>
        </authorList>
    </citation>
    <scope>NUCLEOTIDE SEQUENCE</scope>
    <source>
        <strain evidence="3">BPL690</strain>
    </source>
</reference>
<feature type="compositionally biased region" description="Basic residues" evidence="1">
    <location>
        <begin position="260"/>
        <end position="274"/>
    </location>
</feature>
<dbReference type="EMBL" id="WTXG01000002">
    <property type="protein sequence ID" value="KAI0307125.1"/>
    <property type="molecule type" value="Genomic_DNA"/>
</dbReference>
<name>A0AAD4QSJ0_9AGAM</name>
<keyword evidence="2" id="KW-1133">Transmembrane helix</keyword>
<evidence type="ECO:0000313" key="3">
    <source>
        <dbReference type="EMBL" id="KAI0307125.1"/>
    </source>
</evidence>
<comment type="caution">
    <text evidence="3">The sequence shown here is derived from an EMBL/GenBank/DDBJ whole genome shotgun (WGS) entry which is preliminary data.</text>
</comment>
<feature type="transmembrane region" description="Helical" evidence="2">
    <location>
        <begin position="62"/>
        <end position="83"/>
    </location>
</feature>
<dbReference type="AlphaFoldDB" id="A0AAD4QSJ0"/>
<organism evidence="3 4">
    <name type="scientific">Multifurca ochricompacta</name>
    <dbReference type="NCBI Taxonomy" id="376703"/>
    <lineage>
        <taxon>Eukaryota</taxon>
        <taxon>Fungi</taxon>
        <taxon>Dikarya</taxon>
        <taxon>Basidiomycota</taxon>
        <taxon>Agaricomycotina</taxon>
        <taxon>Agaricomycetes</taxon>
        <taxon>Russulales</taxon>
        <taxon>Russulaceae</taxon>
        <taxon>Multifurca</taxon>
    </lineage>
</organism>
<proteinExistence type="predicted"/>
<accession>A0AAD4QSJ0</accession>
<sequence>MPRWNRTMALVVSFIGAFINSALAIQLFTLWRSLKWDSESEWEGSLDPWTVNSLSLIGGLSAAYFVTAAVANTIGFTGIVKGIPAYIRFYRDFSIADFTFCTISTIFVTYASFSYYSVRSRICEELSRHGDLMRDLAEIGLSPENCEQWFERAVVAFVGVMFIIIVLRLHLVIVVSNYYLNASRLSRALPPRLQKDGGFQRIFLLPNLTTSAPDAGTADACLESTALIYAPVVLGDLSEREVQGLNPREAWVQTNAPHPPRQHRHSHSRGHRHSIGRVVLPMQADEGLFRTHEKYKD</sequence>
<feature type="region of interest" description="Disordered" evidence="1">
    <location>
        <begin position="252"/>
        <end position="274"/>
    </location>
</feature>
<keyword evidence="4" id="KW-1185">Reference proteome</keyword>
<keyword evidence="2" id="KW-0472">Membrane</keyword>
<keyword evidence="2" id="KW-0812">Transmembrane</keyword>
<feature type="transmembrane region" description="Helical" evidence="2">
    <location>
        <begin position="153"/>
        <end position="180"/>
    </location>
</feature>